<dbReference type="EMBL" id="JACIDS010000001">
    <property type="protein sequence ID" value="MBB3929470.1"/>
    <property type="molecule type" value="Genomic_DNA"/>
</dbReference>
<dbReference type="PANTHER" id="PTHR34583">
    <property type="entry name" value="ANTIPORTER SUBUNIT MNHC2-RELATED"/>
    <property type="match status" value="1"/>
</dbReference>
<evidence type="ECO:0000313" key="10">
    <source>
        <dbReference type="Proteomes" id="UP000553963"/>
    </source>
</evidence>
<reference evidence="9 10" key="1">
    <citation type="submission" date="2020-08" db="EMBL/GenBank/DDBJ databases">
        <title>Genomic Encyclopedia of Type Strains, Phase IV (KMG-IV): sequencing the most valuable type-strain genomes for metagenomic binning, comparative biology and taxonomic classification.</title>
        <authorList>
            <person name="Goeker M."/>
        </authorList>
    </citation>
    <scope>NUCLEOTIDE SEQUENCE [LARGE SCALE GENOMIC DNA]</scope>
    <source>
        <strain evidence="9 10">DSM 25966</strain>
    </source>
</reference>
<evidence type="ECO:0000256" key="4">
    <source>
        <dbReference type="ARBA" id="ARBA00022692"/>
    </source>
</evidence>
<evidence type="ECO:0000256" key="5">
    <source>
        <dbReference type="ARBA" id="ARBA00022989"/>
    </source>
</evidence>
<evidence type="ECO:0000256" key="7">
    <source>
        <dbReference type="SAM" id="MobiDB-lite"/>
    </source>
</evidence>
<sequence>MTGATFDTATLYGLCGAALVGIGLFGLVLDPKPIRKILAFNLVGAGVFLVFGVIARRGAAAGFGGDPVPQALVITGIVVAFSATALAVTLVQRLSSAATDAGQPGQAASVPPKGETGTPGQGDAAS</sequence>
<evidence type="ECO:0000256" key="6">
    <source>
        <dbReference type="ARBA" id="ARBA00023136"/>
    </source>
</evidence>
<keyword evidence="3" id="KW-1003">Cell membrane</keyword>
<feature type="transmembrane region" description="Helical" evidence="8">
    <location>
        <begin position="38"/>
        <end position="59"/>
    </location>
</feature>
<comment type="caution">
    <text evidence="9">The sequence shown here is derived from an EMBL/GenBank/DDBJ whole genome shotgun (WGS) entry which is preliminary data.</text>
</comment>
<dbReference type="InterPro" id="IPR039428">
    <property type="entry name" value="NUOK/Mnh_C1-like"/>
</dbReference>
<protein>
    <submittedName>
        <fullName evidence="9">Multicomponent Na+:H+ antiporter subunit C</fullName>
    </submittedName>
</protein>
<evidence type="ECO:0000256" key="1">
    <source>
        <dbReference type="ARBA" id="ARBA00004651"/>
    </source>
</evidence>
<evidence type="ECO:0000256" key="3">
    <source>
        <dbReference type="ARBA" id="ARBA00022475"/>
    </source>
</evidence>
<dbReference type="PANTHER" id="PTHR34583:SF2">
    <property type="entry name" value="ANTIPORTER SUBUNIT MNHC2-RELATED"/>
    <property type="match status" value="1"/>
</dbReference>
<proteinExistence type="inferred from homology"/>
<feature type="region of interest" description="Disordered" evidence="7">
    <location>
        <begin position="100"/>
        <end position="126"/>
    </location>
</feature>
<dbReference type="GO" id="GO:0005886">
    <property type="term" value="C:plasma membrane"/>
    <property type="evidence" value="ECO:0007669"/>
    <property type="project" value="UniProtKB-SubCell"/>
</dbReference>
<evidence type="ECO:0000256" key="8">
    <source>
        <dbReference type="SAM" id="Phobius"/>
    </source>
</evidence>
<organism evidence="9 10">
    <name type="scientific">Kaistia hirudinis</name>
    <dbReference type="NCBI Taxonomy" id="1293440"/>
    <lineage>
        <taxon>Bacteria</taxon>
        <taxon>Pseudomonadati</taxon>
        <taxon>Pseudomonadota</taxon>
        <taxon>Alphaproteobacteria</taxon>
        <taxon>Hyphomicrobiales</taxon>
        <taxon>Kaistiaceae</taxon>
        <taxon>Kaistia</taxon>
    </lineage>
</organism>
<dbReference type="Pfam" id="PF00420">
    <property type="entry name" value="Oxidored_q2"/>
    <property type="match status" value="1"/>
</dbReference>
<evidence type="ECO:0000256" key="2">
    <source>
        <dbReference type="ARBA" id="ARBA00010388"/>
    </source>
</evidence>
<dbReference type="Proteomes" id="UP000553963">
    <property type="component" value="Unassembled WGS sequence"/>
</dbReference>
<dbReference type="RefSeq" id="WP_183397128.1">
    <property type="nucleotide sequence ID" value="NZ_JACIDS010000001.1"/>
</dbReference>
<evidence type="ECO:0000313" key="9">
    <source>
        <dbReference type="EMBL" id="MBB3929470.1"/>
    </source>
</evidence>
<dbReference type="Gene3D" id="1.10.287.3510">
    <property type="match status" value="1"/>
</dbReference>
<feature type="transmembrane region" description="Helical" evidence="8">
    <location>
        <begin position="71"/>
        <end position="91"/>
    </location>
</feature>
<comment type="similarity">
    <text evidence="2">Belongs to the CPA3 antiporters (TC 2.A.63) subunit C family.</text>
</comment>
<comment type="subcellular location">
    <subcellularLocation>
        <location evidence="1">Cell membrane</location>
        <topology evidence="1">Multi-pass membrane protein</topology>
    </subcellularLocation>
</comment>
<dbReference type="InterPro" id="IPR050601">
    <property type="entry name" value="CPA3_antiporter_subunitC"/>
</dbReference>
<accession>A0A840AH31</accession>
<keyword evidence="4 8" id="KW-0812">Transmembrane</keyword>
<dbReference type="AlphaFoldDB" id="A0A840AH31"/>
<keyword evidence="6 8" id="KW-0472">Membrane</keyword>
<name>A0A840AH31_9HYPH</name>
<keyword evidence="10" id="KW-1185">Reference proteome</keyword>
<keyword evidence="5 8" id="KW-1133">Transmembrane helix</keyword>
<feature type="transmembrane region" description="Helical" evidence="8">
    <location>
        <begin position="6"/>
        <end position="29"/>
    </location>
</feature>
<gene>
    <name evidence="9" type="ORF">GGR25_000489</name>
</gene>